<dbReference type="Proteomes" id="UP000054532">
    <property type="component" value="Unassembled WGS sequence"/>
</dbReference>
<organism evidence="2">
    <name type="scientific">Phytophthora nicotianae</name>
    <name type="common">Potato buckeye rot agent</name>
    <name type="synonym">Phytophthora parasitica</name>
    <dbReference type="NCBI Taxonomy" id="4792"/>
    <lineage>
        <taxon>Eukaryota</taxon>
        <taxon>Sar</taxon>
        <taxon>Stramenopiles</taxon>
        <taxon>Oomycota</taxon>
        <taxon>Peronosporomycetes</taxon>
        <taxon>Peronosporales</taxon>
        <taxon>Peronosporaceae</taxon>
        <taxon>Phytophthora</taxon>
    </lineage>
</organism>
<dbReference type="AlphaFoldDB" id="W2N0B2"/>
<evidence type="ECO:0000313" key="2">
    <source>
        <dbReference type="EMBL" id="ETM41134.1"/>
    </source>
</evidence>
<sequence>MSFNVFIALLMITFVTYCACFVCAENGALIDSADIGGRRLRSELKKNTPASKTLAEFTTARRKDIAEDRTAKLATPVYSDVAAVITHMNGLSKALDSAMPDPKKMAELLRLKIEANKLLEIAKNRNL</sequence>
<feature type="signal peptide" evidence="1">
    <location>
        <begin position="1"/>
        <end position="20"/>
    </location>
</feature>
<reference evidence="2" key="1">
    <citation type="submission" date="2013-11" db="EMBL/GenBank/DDBJ databases">
        <title>The Genome Sequence of Phytophthora parasitica IAC_01/95.</title>
        <authorList>
            <consortium name="The Broad Institute Genomics Platform"/>
            <person name="Russ C."/>
            <person name="Tyler B."/>
            <person name="Panabieres F."/>
            <person name="Shan W."/>
            <person name="Tripathy S."/>
            <person name="Grunwald N."/>
            <person name="Machado M."/>
            <person name="Johnson C.S."/>
            <person name="Arredondo F."/>
            <person name="Hong C."/>
            <person name="Coffey M."/>
            <person name="Young S.K."/>
            <person name="Zeng Q."/>
            <person name="Gargeya S."/>
            <person name="Fitzgerald M."/>
            <person name="Abouelleil A."/>
            <person name="Alvarado L."/>
            <person name="Chapman S.B."/>
            <person name="Gainer-Dewar J."/>
            <person name="Goldberg J."/>
            <person name="Griggs A."/>
            <person name="Gujja S."/>
            <person name="Hansen M."/>
            <person name="Howarth C."/>
            <person name="Imamovic A."/>
            <person name="Ireland A."/>
            <person name="Larimer J."/>
            <person name="McCowan C."/>
            <person name="Murphy C."/>
            <person name="Pearson M."/>
            <person name="Poon T.W."/>
            <person name="Priest M."/>
            <person name="Roberts A."/>
            <person name="Saif S."/>
            <person name="Shea T."/>
            <person name="Sykes S."/>
            <person name="Wortman J."/>
            <person name="Nusbaum C."/>
            <person name="Birren B."/>
        </authorList>
    </citation>
    <scope>NUCLEOTIDE SEQUENCE [LARGE SCALE GENOMIC DNA]</scope>
    <source>
        <strain evidence="2">IAC_01/95</strain>
    </source>
</reference>
<keyword evidence="1" id="KW-0732">Signal</keyword>
<accession>W2N0B2</accession>
<feature type="chain" id="PRO_5004820320" description="RxLR effector protein" evidence="1">
    <location>
        <begin position="21"/>
        <end position="127"/>
    </location>
</feature>
<evidence type="ECO:0000256" key="1">
    <source>
        <dbReference type="SAM" id="SignalP"/>
    </source>
</evidence>
<dbReference type="EMBL" id="KI694204">
    <property type="protein sequence ID" value="ETM41134.1"/>
    <property type="molecule type" value="Genomic_DNA"/>
</dbReference>
<gene>
    <name evidence="2" type="ORF">L914_13055</name>
</gene>
<protein>
    <recommendedName>
        <fullName evidence="3">RxLR effector protein</fullName>
    </recommendedName>
</protein>
<evidence type="ECO:0008006" key="3">
    <source>
        <dbReference type="Google" id="ProtNLM"/>
    </source>
</evidence>
<name>W2N0B2_PHYNI</name>
<proteinExistence type="predicted"/>